<feature type="region of interest" description="Disordered" evidence="1">
    <location>
        <begin position="440"/>
        <end position="459"/>
    </location>
</feature>
<evidence type="ECO:0000256" key="1">
    <source>
        <dbReference type="SAM" id="MobiDB-lite"/>
    </source>
</evidence>
<feature type="region of interest" description="Disordered" evidence="1">
    <location>
        <begin position="21"/>
        <end position="40"/>
    </location>
</feature>
<feature type="compositionally biased region" description="Basic and acidic residues" evidence="1">
    <location>
        <begin position="440"/>
        <end position="452"/>
    </location>
</feature>
<feature type="region of interest" description="Disordered" evidence="1">
    <location>
        <begin position="542"/>
        <end position="577"/>
    </location>
</feature>
<keyword evidence="3" id="KW-1185">Reference proteome</keyword>
<feature type="region of interest" description="Disordered" evidence="1">
    <location>
        <begin position="617"/>
        <end position="641"/>
    </location>
</feature>
<evidence type="ECO:0000313" key="3">
    <source>
        <dbReference type="Proteomes" id="UP000265618"/>
    </source>
</evidence>
<gene>
    <name evidence="2" type="ORF">KIPB_002003</name>
</gene>
<dbReference type="Proteomes" id="UP000265618">
    <property type="component" value="Unassembled WGS sequence"/>
</dbReference>
<proteinExistence type="predicted"/>
<accession>A0A9K3CRN3</accession>
<comment type="caution">
    <text evidence="2">The sequence shown here is derived from an EMBL/GenBank/DDBJ whole genome shotgun (WGS) entry which is preliminary data.</text>
</comment>
<dbReference type="EMBL" id="BDIP01000306">
    <property type="protein sequence ID" value="GIQ81098.1"/>
    <property type="molecule type" value="Genomic_DNA"/>
</dbReference>
<sequence length="1496" mass="160006">MPPLPDATSSLHSQLRSITSVRVSPMGTSKSKSKGSKTPAGSLTRLWTLDLTLPNTTTVASLSNWLDRYLAHSTNAGLHGASGNARWSKQGLDRQVKIDGQAPVFMREFVSRFVLRVMEQRLDRLSYRADTSRKAWKVRIFKRGSDDTDRAPESLSAGNSPESVALYLGCLYAQLGQYRLATLALRRAASDYRTSRALFRANVHTYDGMCTFLHADKLASLLSERGISSLSREGGQYDNDDVRDMYTNCRKSLGTAWQTATDDRDSVTNSVAYSRIPLLLALMEGSLGSDQQCIDVLTSQQYTRYDSDLVKAIYYEAAAVRCVSMAMPRKGALFLIYAANRLMWSKSIAGCETGSLALVRRLGFYDILGSTRLMDGDAAPQATRVWGAVRSLAYLHAFTAAVKWHTDQAPGLYRRLLPCAGGLNPVQQLDVLKNRLGMAKKERERERERDVVTGRVSASSPAPPVGVSVGVPALCHVCALPACVLAPSDDASTPLPGRYYPLRSDNVSDVWAREVEAGAGHAMSGMTPAEYFRHRVNAQHTQGERLNYGLSSRDSPSARMGSRSVEPIPGPDSSACPSGGLGIRSNVPFCVGLILRTPLPGVRLKVRDISVTLRLLDPTPSPGIAQSPGDESESDAPQPVSSVDIELGGFEGEGYGMCMYNRAVAPVQSNVMEDLLEFGGTHGQSSAAVVLGGLTLPTSGLWVIASVSLKLGAYCTVRPRNECFSVNGWHDVVVDVASELEPLLVHPTAPESLSPSTFISPCHSSHPSLAWPISTATLAAHALALSTPCASPARPASPSISVALANARASGRMSGRHTRGRGSMLSMVNDASFSCLPSGVTSPNDSPTDIFTSLLCNFMCPHPHLCVIPTQPAAPALSLSLPTAPQRTSFGGSLQTAELRVDCSAMPAPEVGELHLRCDLAGRVIWHTPRVGEGVEPGPTPRWTGMLGGCVLGEGAGMREGYIPIEIVATEAEAEAARKEERERSVSVPGGTAGVSISVASPCTLYVSPEAPLLLPFTFLCPDDNTTSLSFFVVDTYDMPRIKRVAEEIDRDLPAEREAERAAEVCRVTADVQSIRAIGYGPVTPCSDDTSSCADVLVGIKLLGTTRPVAVLTMPVGDTLPTDSDDTPTTESGWTLSDVCAYRPHVTGLSSNTLDDGMGQGGETEVFKVTLAKEERPVCEAPAPMVMAFTGGEAPAHPHPTVTAAFHRLIQLALRRQVEDKHNEERDGVRIINPMGFGQFESIKDEETVNASNSRRSIAREKVWRQKETQRSRRSRAVHLAVVHSTQGGGGSIAPELYAHEGGVDAEMGVDMDDEVCISYRGVVSIPHPYSPSIALGESIEHVLSVKDGALHLPELGWARRDREGGVGQVLPPIGVCLSVAEGVDASAGGVVPLALTLTSHALFDAVSLSVAVDNSSVEALSLSLPIMGPSQVSLSLEPGCSHTLAYTALVSQQTQVDIASRFRVCASGVLTGEDGVHNADRHTSFRPVSPSPLFL</sequence>
<evidence type="ECO:0000313" key="2">
    <source>
        <dbReference type="EMBL" id="GIQ81098.1"/>
    </source>
</evidence>
<protein>
    <submittedName>
        <fullName evidence="2">Uncharacterized protein</fullName>
    </submittedName>
</protein>
<reference evidence="2 3" key="1">
    <citation type="journal article" date="2018" name="PLoS ONE">
        <title>The draft genome of Kipferlia bialata reveals reductive genome evolution in fornicate parasites.</title>
        <authorList>
            <person name="Tanifuji G."/>
            <person name="Takabayashi S."/>
            <person name="Kume K."/>
            <person name="Takagi M."/>
            <person name="Nakayama T."/>
            <person name="Kamikawa R."/>
            <person name="Inagaki Y."/>
            <person name="Hashimoto T."/>
        </authorList>
    </citation>
    <scope>NUCLEOTIDE SEQUENCE [LARGE SCALE GENOMIC DNA]</scope>
    <source>
        <strain evidence="2">NY0173</strain>
    </source>
</reference>
<name>A0A9K3CRN3_9EUKA</name>
<organism evidence="2 3">
    <name type="scientific">Kipferlia bialata</name>
    <dbReference type="NCBI Taxonomy" id="797122"/>
    <lineage>
        <taxon>Eukaryota</taxon>
        <taxon>Metamonada</taxon>
        <taxon>Carpediemonas-like organisms</taxon>
        <taxon>Kipferlia</taxon>
    </lineage>
</organism>